<dbReference type="EMBL" id="JBHSDK010000012">
    <property type="protein sequence ID" value="MFC4335083.1"/>
    <property type="molecule type" value="Genomic_DNA"/>
</dbReference>
<organism evidence="2 3">
    <name type="scientific">Salininema proteolyticum</name>
    <dbReference type="NCBI Taxonomy" id="1607685"/>
    <lineage>
        <taxon>Bacteria</taxon>
        <taxon>Bacillati</taxon>
        <taxon>Actinomycetota</taxon>
        <taxon>Actinomycetes</taxon>
        <taxon>Glycomycetales</taxon>
        <taxon>Glycomycetaceae</taxon>
        <taxon>Salininema</taxon>
    </lineage>
</organism>
<keyword evidence="3" id="KW-1185">Reference proteome</keyword>
<keyword evidence="1" id="KW-0732">Signal</keyword>
<reference evidence="3" key="1">
    <citation type="journal article" date="2019" name="Int. J. Syst. Evol. Microbiol.">
        <title>The Global Catalogue of Microorganisms (GCM) 10K type strain sequencing project: providing services to taxonomists for standard genome sequencing and annotation.</title>
        <authorList>
            <consortium name="The Broad Institute Genomics Platform"/>
            <consortium name="The Broad Institute Genome Sequencing Center for Infectious Disease"/>
            <person name="Wu L."/>
            <person name="Ma J."/>
        </authorList>
    </citation>
    <scope>NUCLEOTIDE SEQUENCE [LARGE SCALE GENOMIC DNA]</scope>
    <source>
        <strain evidence="3">IBRC-M 10908</strain>
    </source>
</reference>
<evidence type="ECO:0000256" key="1">
    <source>
        <dbReference type="SAM" id="SignalP"/>
    </source>
</evidence>
<feature type="signal peptide" evidence="1">
    <location>
        <begin position="1"/>
        <end position="23"/>
    </location>
</feature>
<dbReference type="SUPFAM" id="SSF50998">
    <property type="entry name" value="Quinoprotein alcohol dehydrogenase-like"/>
    <property type="match status" value="1"/>
</dbReference>
<dbReference type="Gene3D" id="2.130.10.10">
    <property type="entry name" value="YVTN repeat-like/Quinoprotein amine dehydrogenase"/>
    <property type="match status" value="1"/>
</dbReference>
<protein>
    <recommendedName>
        <fullName evidence="4">Outer membrane protein assembly factor BamB, contains PQQ-like beta-propeller repeat</fullName>
    </recommendedName>
</protein>
<dbReference type="Proteomes" id="UP001595823">
    <property type="component" value="Unassembled WGS sequence"/>
</dbReference>
<gene>
    <name evidence="2" type="ORF">ACFPET_07715</name>
</gene>
<dbReference type="RefSeq" id="WP_380619425.1">
    <property type="nucleotide sequence ID" value="NZ_JBHSDK010000012.1"/>
</dbReference>
<dbReference type="InterPro" id="IPR011047">
    <property type="entry name" value="Quinoprotein_ADH-like_sf"/>
</dbReference>
<evidence type="ECO:0000313" key="2">
    <source>
        <dbReference type="EMBL" id="MFC4335083.1"/>
    </source>
</evidence>
<dbReference type="InterPro" id="IPR015943">
    <property type="entry name" value="WD40/YVTN_repeat-like_dom_sf"/>
</dbReference>
<proteinExistence type="predicted"/>
<evidence type="ECO:0008006" key="4">
    <source>
        <dbReference type="Google" id="ProtNLM"/>
    </source>
</evidence>
<evidence type="ECO:0000313" key="3">
    <source>
        <dbReference type="Proteomes" id="UP001595823"/>
    </source>
</evidence>
<name>A0ABV8TWB6_9ACTN</name>
<sequence>MSRILIALTSVLATVLIASPASAAEEAPRASASFNGEVLQVAYAGDRVFAAGEFTHGLDTDGVYRRRDHLAAVSAATGRLLPFRADIDGTVHEVAATGDHLYIGGQFRRIDGHYLPKAARFDLATGEVDTGWRPRPSGAVFAIEPAGDTVYLGGRFGQVAGEPSPRLAAVSADSGAPVEAFTPSVEDGAIRDLASDGDRLYAVGAFRSVDGDSSLRHFAAVDRETGRADGSFRPGLTALAYQLTVHEGSLYLAVDGRGGSLVSYSTSGRLKWSVAADGGLQAVAVDGDTVVAGGHFDRVCRMKAPAVGECYAGKVRRGKLFAVDLSGGLRDWNPHADSAVGVHALAAAPGASGFAAGGAFLTFGDGAVPQRAFALFD</sequence>
<feature type="chain" id="PRO_5047106762" description="Outer membrane protein assembly factor BamB, contains PQQ-like beta-propeller repeat" evidence="1">
    <location>
        <begin position="24"/>
        <end position="377"/>
    </location>
</feature>
<accession>A0ABV8TWB6</accession>
<comment type="caution">
    <text evidence="2">The sequence shown here is derived from an EMBL/GenBank/DDBJ whole genome shotgun (WGS) entry which is preliminary data.</text>
</comment>